<proteinExistence type="predicted"/>
<organism evidence="2 3">
    <name type="scientific">Candidatus Nealsonbacteria bacterium RBG_13_36_15</name>
    <dbReference type="NCBI Taxonomy" id="1801660"/>
    <lineage>
        <taxon>Bacteria</taxon>
        <taxon>Candidatus Nealsoniibacteriota</taxon>
    </lineage>
</organism>
<dbReference type="AlphaFoldDB" id="A0A1G2DUI1"/>
<dbReference type="Gene3D" id="3.30.110.170">
    <property type="entry name" value="Protein of unknown function (DUF541), domain 1"/>
    <property type="match status" value="1"/>
</dbReference>
<dbReference type="EMBL" id="MHLV01000033">
    <property type="protein sequence ID" value="OGZ17324.1"/>
    <property type="molecule type" value="Genomic_DNA"/>
</dbReference>
<dbReference type="InterPro" id="IPR007497">
    <property type="entry name" value="SIMPL/DUF541"/>
</dbReference>
<evidence type="ECO:0008006" key="4">
    <source>
        <dbReference type="Google" id="ProtNLM"/>
    </source>
</evidence>
<comment type="caution">
    <text evidence="2">The sequence shown here is derived from an EMBL/GenBank/DDBJ whole genome shotgun (WGS) entry which is preliminary data.</text>
</comment>
<accession>A0A1G2DUI1</accession>
<dbReference type="Gene3D" id="3.30.70.2970">
    <property type="entry name" value="Protein of unknown function (DUF541), domain 2"/>
    <property type="match status" value="1"/>
</dbReference>
<dbReference type="Pfam" id="PF04402">
    <property type="entry name" value="SIMPL"/>
    <property type="match status" value="1"/>
</dbReference>
<protein>
    <recommendedName>
        <fullName evidence="4">26 kDa periplasmic immunogenic protein</fullName>
    </recommendedName>
</protein>
<name>A0A1G2DUI1_9BACT</name>
<sequence length="272" mass="30295">MNEQEIKSLKESKKSLLIAFIVLLNVFLAVLIVSGTVDIQNKIKEGKYIGQEIETKNTITISDTGEIYTKPDLAITTLSVITEAKTVSEAMKENTEKMNKVINFVKGEGVEEKDLQTTNFNIYPRYEYRETEIFSYPPSDKRVLVGYEATQRLQVKIRNMEKIGKIIEGATANGANQVGDLQFTVDKQDELKDQARKQAIDKAKTKAETLASQLGVNLVRITNFSESAVLPYYPIDLKYAEVPAEGLGGGAPEIETGENKITVTVTITYEIN</sequence>
<gene>
    <name evidence="2" type="ORF">A2Z78_00735</name>
</gene>
<feature type="transmembrane region" description="Helical" evidence="1">
    <location>
        <begin position="16"/>
        <end position="37"/>
    </location>
</feature>
<keyword evidence="1" id="KW-1133">Transmembrane helix</keyword>
<dbReference type="STRING" id="1801660.A2Z78_00735"/>
<evidence type="ECO:0000313" key="2">
    <source>
        <dbReference type="EMBL" id="OGZ17324.1"/>
    </source>
</evidence>
<dbReference type="Proteomes" id="UP000176752">
    <property type="component" value="Unassembled WGS sequence"/>
</dbReference>
<keyword evidence="1" id="KW-0812">Transmembrane</keyword>
<dbReference type="InterPro" id="IPR052022">
    <property type="entry name" value="26kDa_periplasmic_antigen"/>
</dbReference>
<dbReference type="PANTHER" id="PTHR34387">
    <property type="entry name" value="SLR1258 PROTEIN"/>
    <property type="match status" value="1"/>
</dbReference>
<dbReference type="PANTHER" id="PTHR34387:SF2">
    <property type="entry name" value="SLR1258 PROTEIN"/>
    <property type="match status" value="1"/>
</dbReference>
<reference evidence="2 3" key="1">
    <citation type="journal article" date="2016" name="Nat. Commun.">
        <title>Thousands of microbial genomes shed light on interconnected biogeochemical processes in an aquifer system.</title>
        <authorList>
            <person name="Anantharaman K."/>
            <person name="Brown C.T."/>
            <person name="Hug L.A."/>
            <person name="Sharon I."/>
            <person name="Castelle C.J."/>
            <person name="Probst A.J."/>
            <person name="Thomas B.C."/>
            <person name="Singh A."/>
            <person name="Wilkins M.J."/>
            <person name="Karaoz U."/>
            <person name="Brodie E.L."/>
            <person name="Williams K.H."/>
            <person name="Hubbard S.S."/>
            <person name="Banfield J.F."/>
        </authorList>
    </citation>
    <scope>NUCLEOTIDE SEQUENCE [LARGE SCALE GENOMIC DNA]</scope>
</reference>
<keyword evidence="1" id="KW-0472">Membrane</keyword>
<evidence type="ECO:0000313" key="3">
    <source>
        <dbReference type="Proteomes" id="UP000176752"/>
    </source>
</evidence>
<evidence type="ECO:0000256" key="1">
    <source>
        <dbReference type="SAM" id="Phobius"/>
    </source>
</evidence>
<dbReference type="GO" id="GO:0006974">
    <property type="term" value="P:DNA damage response"/>
    <property type="evidence" value="ECO:0007669"/>
    <property type="project" value="TreeGrafter"/>
</dbReference>